<organism evidence="2 3">
    <name type="scientific">Symbiodinium pilosum</name>
    <name type="common">Dinoflagellate</name>
    <dbReference type="NCBI Taxonomy" id="2952"/>
    <lineage>
        <taxon>Eukaryota</taxon>
        <taxon>Sar</taxon>
        <taxon>Alveolata</taxon>
        <taxon>Dinophyceae</taxon>
        <taxon>Suessiales</taxon>
        <taxon>Symbiodiniaceae</taxon>
        <taxon>Symbiodinium</taxon>
    </lineage>
</organism>
<dbReference type="Proteomes" id="UP000649617">
    <property type="component" value="Unassembled WGS sequence"/>
</dbReference>
<feature type="transmembrane region" description="Helical" evidence="1">
    <location>
        <begin position="59"/>
        <end position="85"/>
    </location>
</feature>
<keyword evidence="1" id="KW-0472">Membrane</keyword>
<evidence type="ECO:0000256" key="1">
    <source>
        <dbReference type="SAM" id="Phobius"/>
    </source>
</evidence>
<dbReference type="GO" id="GO:0005829">
    <property type="term" value="C:cytosol"/>
    <property type="evidence" value="ECO:0007669"/>
    <property type="project" value="TreeGrafter"/>
</dbReference>
<dbReference type="SUPFAM" id="SSF52151">
    <property type="entry name" value="FabD/lysophospholipase-like"/>
    <property type="match status" value="1"/>
</dbReference>
<dbReference type="OrthoDB" id="4084751at2759"/>
<keyword evidence="1" id="KW-0812">Transmembrane</keyword>
<dbReference type="PANTHER" id="PTHR10728:SF40">
    <property type="entry name" value="PATATIN FAMILY PROTEIN"/>
    <property type="match status" value="1"/>
</dbReference>
<protein>
    <recommendedName>
        <fullName evidence="4">PLA2c domain-containing protein</fullName>
    </recommendedName>
</protein>
<reference evidence="2" key="1">
    <citation type="submission" date="2021-02" db="EMBL/GenBank/DDBJ databases">
        <authorList>
            <person name="Dougan E. K."/>
            <person name="Rhodes N."/>
            <person name="Thang M."/>
            <person name="Chan C."/>
        </authorList>
    </citation>
    <scope>NUCLEOTIDE SEQUENCE</scope>
</reference>
<evidence type="ECO:0008006" key="4">
    <source>
        <dbReference type="Google" id="ProtNLM"/>
    </source>
</evidence>
<dbReference type="InterPro" id="IPR016035">
    <property type="entry name" value="Acyl_Trfase/lysoPLipase"/>
</dbReference>
<evidence type="ECO:0000313" key="3">
    <source>
        <dbReference type="Proteomes" id="UP000649617"/>
    </source>
</evidence>
<dbReference type="GO" id="GO:0004623">
    <property type="term" value="F:phospholipase A2 activity"/>
    <property type="evidence" value="ECO:0007669"/>
    <property type="project" value="TreeGrafter"/>
</dbReference>
<proteinExistence type="predicted"/>
<comment type="caution">
    <text evidence="2">The sequence shown here is derived from an EMBL/GenBank/DDBJ whole genome shotgun (WGS) entry which is preliminary data.</text>
</comment>
<evidence type="ECO:0000313" key="2">
    <source>
        <dbReference type="EMBL" id="CAE7777026.1"/>
    </source>
</evidence>
<dbReference type="PANTHER" id="PTHR10728">
    <property type="entry name" value="CYTOSOLIC PHOSPHOLIPASE A2"/>
    <property type="match status" value="1"/>
</dbReference>
<dbReference type="EMBL" id="CAJNIZ010047848">
    <property type="protein sequence ID" value="CAE7777026.1"/>
    <property type="molecule type" value="Genomic_DNA"/>
</dbReference>
<keyword evidence="1" id="KW-1133">Transmembrane helix</keyword>
<dbReference type="Gene3D" id="3.40.1090.10">
    <property type="entry name" value="Cytosolic phospholipase A2 catalytic domain"/>
    <property type="match status" value="1"/>
</dbReference>
<sequence>MGQCTSVKAKGDKYRPLGEGLRAKVLPVYIGRCFQTTEDCLVLQVYKANLYMLKTDHMLMMMIIIIATAAAATTTDMVLFPLLLLDHHLHRGHLPGDGINVGLCASGGGARAMSFTTGVYRALNELKLLDQLDAISSVSGGTWCSSIFMFAKDFKGDAIDTAELLGRATTPSELTMEALRDNLVPIVSGITNADSSDFISAILKEYKGKEHEVWPKVMSEWLLRHFDGLESFEAYIAKEEDVKRIKEDNPQLEKKRFLTPRSDRPKNFIMNGCSLAPLKYNATTENVVSFQMCPDFTGSPFYPENKQVKYDMASIFPCKDFGLSGFRSMTRTMGGGFTETFAFGGPAPRDQTGGEKCVMGEPSTPFSLPYAVGISSWAAGGALNQVRALGNLVNIRKDYWPVTSEILPHRQEAIAYQLGDGGSLDNAGVLALLQRGARKVIWICSSWTDLKSSYDWAGATAETFNPQEAGVADQVFCTFGYDSSALGFFYSHNQVFERDQCFPLCQEIKAFKNQGKPAVVHKKLAVLPNSWWGITGGYEVDLLLIYLEKSREFEALLPQETQREIAKGDQGAFANYPIYKTTSQNEGDILGLTAQQSHLLAAQAEYSVKENEELFRKLLS</sequence>
<keyword evidence="3" id="KW-1185">Reference proteome</keyword>
<accession>A0A812YI29</accession>
<name>A0A812YI29_SYMPI</name>
<dbReference type="AlphaFoldDB" id="A0A812YI29"/>
<gene>
    <name evidence="2" type="ORF">SPIL2461_LOCUS23024</name>
</gene>
<dbReference type="GO" id="GO:0046475">
    <property type="term" value="P:glycerophospholipid catabolic process"/>
    <property type="evidence" value="ECO:0007669"/>
    <property type="project" value="TreeGrafter"/>
</dbReference>